<proteinExistence type="predicted"/>
<dbReference type="InterPro" id="IPR036291">
    <property type="entry name" value="NAD(P)-bd_dom_sf"/>
</dbReference>
<evidence type="ECO:0000313" key="3">
    <source>
        <dbReference type="Proteomes" id="UP000198551"/>
    </source>
</evidence>
<dbReference type="PANTHER" id="PTHR43781:SF1">
    <property type="entry name" value="SACCHAROPINE DEHYDROGENASE"/>
    <property type="match status" value="1"/>
</dbReference>
<dbReference type="AlphaFoldDB" id="A0A1C5A7P4"/>
<dbReference type="SUPFAM" id="SSF51735">
    <property type="entry name" value="NAD(P)-binding Rossmann-fold domains"/>
    <property type="match status" value="1"/>
</dbReference>
<accession>A0A1C5A7P4</accession>
<keyword evidence="3" id="KW-1185">Reference proteome</keyword>
<dbReference type="PANTHER" id="PTHR43781">
    <property type="entry name" value="SACCHAROPINE DEHYDROGENASE"/>
    <property type="match status" value="1"/>
</dbReference>
<dbReference type="EMBL" id="FMCV01000025">
    <property type="protein sequence ID" value="SCF41179.1"/>
    <property type="molecule type" value="Genomic_DNA"/>
</dbReference>
<sequence>MIGVLGASGAVGREAVRALRNSGTGPLRLGARRTSSLSAADGEVRTVDVTDAGSLKEFCAGLTVLINCAGPTYALQERMALSALAAGAHYVDVGGDDPVHEKLAAAGAVSGDATVVLSAGALPGLSALVPRWLAARWPDGDRLVCHAGGLEKCTPTVAEEILLSLSVGGAHGEPFGTPLAAWRNGRRALRALRTVEDEELPDFPDRAMLQPILTAESERLAVMLRLDELDFFNVYPGPRVRALFARLPSLAVEGRDDLVQRIVTAGDVDLAGRDPYYRMRFTLGGPGGGHTAVVSADSSYRLTAAVGVLAVRAVMDGALPAGLHFGGDVLDPGWAVEEINRTGAAEIAVLDDVDEGVL</sequence>
<protein>
    <submittedName>
        <fullName evidence="2">Saccharopine dehydrogenase NADP binding domain-containing protein</fullName>
    </submittedName>
</protein>
<name>A0A1C5A7P4_9ACTN</name>
<gene>
    <name evidence="2" type="ORF">GA0070215_12525</name>
</gene>
<evidence type="ECO:0000313" key="2">
    <source>
        <dbReference type="EMBL" id="SCF41179.1"/>
    </source>
</evidence>
<dbReference type="RefSeq" id="WP_091049968.1">
    <property type="nucleotide sequence ID" value="NZ_FMCV01000025.1"/>
</dbReference>
<reference evidence="3" key="1">
    <citation type="submission" date="2016-06" db="EMBL/GenBank/DDBJ databases">
        <authorList>
            <person name="Varghese N."/>
        </authorList>
    </citation>
    <scope>NUCLEOTIDE SEQUENCE [LARGE SCALE GENOMIC DNA]</scope>
    <source>
        <strain evidence="3">DSM 45555</strain>
    </source>
</reference>
<dbReference type="Gene3D" id="3.40.50.720">
    <property type="entry name" value="NAD(P)-binding Rossmann-like Domain"/>
    <property type="match status" value="1"/>
</dbReference>
<dbReference type="InterPro" id="IPR005097">
    <property type="entry name" value="Sacchrp_dh_NADP-bd"/>
</dbReference>
<evidence type="ECO:0000259" key="1">
    <source>
        <dbReference type="Pfam" id="PF03435"/>
    </source>
</evidence>
<feature type="domain" description="Saccharopine dehydrogenase NADP binding" evidence="1">
    <location>
        <begin position="2"/>
        <end position="93"/>
    </location>
</feature>
<dbReference type="Proteomes" id="UP000198551">
    <property type="component" value="Unassembled WGS sequence"/>
</dbReference>
<dbReference type="Pfam" id="PF03435">
    <property type="entry name" value="Sacchrp_dh_NADP"/>
    <property type="match status" value="1"/>
</dbReference>
<organism evidence="2 3">
    <name type="scientific">Micromonospora marina</name>
    <dbReference type="NCBI Taxonomy" id="307120"/>
    <lineage>
        <taxon>Bacteria</taxon>
        <taxon>Bacillati</taxon>
        <taxon>Actinomycetota</taxon>
        <taxon>Actinomycetes</taxon>
        <taxon>Micromonosporales</taxon>
        <taxon>Micromonosporaceae</taxon>
        <taxon>Micromonospora</taxon>
    </lineage>
</organism>